<keyword evidence="1" id="KW-0547">Nucleotide-binding</keyword>
<evidence type="ECO:0000256" key="7">
    <source>
        <dbReference type="ARBA" id="ARBA00023204"/>
    </source>
</evidence>
<dbReference type="GO" id="GO:0016874">
    <property type="term" value="F:ligase activity"/>
    <property type="evidence" value="ECO:0007669"/>
    <property type="project" value="UniProtKB-KW"/>
</dbReference>
<keyword evidence="5" id="KW-0067">ATP-binding</keyword>
<keyword evidence="12" id="KW-0436">Ligase</keyword>
<evidence type="ECO:0000256" key="1">
    <source>
        <dbReference type="ARBA" id="ARBA00022741"/>
    </source>
</evidence>
<dbReference type="PROSITE" id="PS51194">
    <property type="entry name" value="HELICASE_CTER"/>
    <property type="match status" value="1"/>
</dbReference>
<keyword evidence="2" id="KW-0227">DNA damage</keyword>
<dbReference type="CDD" id="cd18796">
    <property type="entry name" value="SF2_C_LHR"/>
    <property type="match status" value="1"/>
</dbReference>
<feature type="domain" description="Helicase C-terminal" evidence="11">
    <location>
        <begin position="253"/>
        <end position="405"/>
    </location>
</feature>
<dbReference type="InterPro" id="IPR013701">
    <property type="entry name" value="Lhr-like_DEAD/DEAH_assoc"/>
</dbReference>
<keyword evidence="13" id="KW-1185">Reference proteome</keyword>
<dbReference type="NCBIfam" id="TIGR04121">
    <property type="entry name" value="DEXH_lig_assoc"/>
    <property type="match status" value="1"/>
</dbReference>
<evidence type="ECO:0000256" key="5">
    <source>
        <dbReference type="ARBA" id="ARBA00022840"/>
    </source>
</evidence>
<dbReference type="Gene3D" id="3.40.50.300">
    <property type="entry name" value="P-loop containing nucleotide triphosphate hydrolases"/>
    <property type="match status" value="2"/>
</dbReference>
<keyword evidence="6" id="KW-0238">DNA-binding</keyword>
<dbReference type="Pfam" id="PF00270">
    <property type="entry name" value="DEAD"/>
    <property type="match status" value="1"/>
</dbReference>
<dbReference type="PROSITE" id="PS51192">
    <property type="entry name" value="HELICASE_ATP_BIND_1"/>
    <property type="match status" value="1"/>
</dbReference>
<dbReference type="InterPro" id="IPR014001">
    <property type="entry name" value="Helicase_ATP-bd"/>
</dbReference>
<dbReference type="PIRSF" id="PIRSF037307">
    <property type="entry name" value="Lhr-like_helic_prd"/>
    <property type="match status" value="1"/>
</dbReference>
<evidence type="ECO:0000259" key="11">
    <source>
        <dbReference type="PROSITE" id="PS51194"/>
    </source>
</evidence>
<evidence type="ECO:0000256" key="3">
    <source>
        <dbReference type="ARBA" id="ARBA00022801"/>
    </source>
</evidence>
<dbReference type="InterPro" id="IPR052511">
    <property type="entry name" value="ATP-dep_Helicase"/>
</dbReference>
<keyword evidence="7" id="KW-0234">DNA repair</keyword>
<dbReference type="PANTHER" id="PTHR47962:SF3">
    <property type="entry name" value="LARGE ATP-DEPENDENT HELICASE-RELATED PROTEIN"/>
    <property type="match status" value="1"/>
</dbReference>
<dbReference type="Pfam" id="PF00271">
    <property type="entry name" value="Helicase_C"/>
    <property type="match status" value="1"/>
</dbReference>
<dbReference type="SUPFAM" id="SSF52540">
    <property type="entry name" value="P-loop containing nucleoside triphosphate hydrolases"/>
    <property type="match status" value="1"/>
</dbReference>
<reference evidence="12 13" key="1">
    <citation type="submission" date="2019-02" db="EMBL/GenBank/DDBJ databases">
        <authorList>
            <person name="Goldberg S.R."/>
            <person name="Haltli B.A."/>
            <person name="Correa H."/>
            <person name="Russell K.G."/>
        </authorList>
    </citation>
    <scope>NUCLEOTIDE SEQUENCE [LARGE SCALE GENOMIC DNA]</scope>
    <source>
        <strain evidence="12 13">JCM 16186</strain>
    </source>
</reference>
<comment type="similarity">
    <text evidence="9">Belongs to the Lhr helicase family. Lhr-Core subfamily.</text>
</comment>
<keyword evidence="3" id="KW-0378">Hydrolase</keyword>
<keyword evidence="8" id="KW-0413">Isomerase</keyword>
<dbReference type="RefSeq" id="WP_155175770.1">
    <property type="nucleotide sequence ID" value="NZ_BAAAFL010000016.1"/>
</dbReference>
<dbReference type="InterPro" id="IPR026362">
    <property type="entry name" value="DEXH_lig_assoc"/>
</dbReference>
<comment type="caution">
    <text evidence="12">The sequence shown here is derived from an EMBL/GenBank/DDBJ whole genome shotgun (WGS) entry which is preliminary data.</text>
</comment>
<evidence type="ECO:0000256" key="9">
    <source>
        <dbReference type="ARBA" id="ARBA00093467"/>
    </source>
</evidence>
<evidence type="ECO:0000256" key="8">
    <source>
        <dbReference type="ARBA" id="ARBA00023235"/>
    </source>
</evidence>
<accession>A0ABW9RYI7</accession>
<organism evidence="12 13">
    <name type="scientific">Fulvivirga kasyanovii</name>
    <dbReference type="NCBI Taxonomy" id="396812"/>
    <lineage>
        <taxon>Bacteria</taxon>
        <taxon>Pseudomonadati</taxon>
        <taxon>Bacteroidota</taxon>
        <taxon>Cytophagia</taxon>
        <taxon>Cytophagales</taxon>
        <taxon>Fulvivirgaceae</taxon>
        <taxon>Fulvivirga</taxon>
    </lineage>
</organism>
<dbReference type="InterPro" id="IPR017170">
    <property type="entry name" value="Lhr-like"/>
</dbReference>
<evidence type="ECO:0000256" key="6">
    <source>
        <dbReference type="ARBA" id="ARBA00023125"/>
    </source>
</evidence>
<dbReference type="InterPro" id="IPR027417">
    <property type="entry name" value="P-loop_NTPase"/>
</dbReference>
<evidence type="ECO:0000313" key="13">
    <source>
        <dbReference type="Proteomes" id="UP000798808"/>
    </source>
</evidence>
<evidence type="ECO:0000256" key="2">
    <source>
        <dbReference type="ARBA" id="ARBA00022763"/>
    </source>
</evidence>
<proteinExistence type="inferred from homology"/>
<feature type="domain" description="Helicase ATP-binding" evidence="10">
    <location>
        <begin position="29"/>
        <end position="217"/>
    </location>
</feature>
<dbReference type="EMBL" id="SMLW01000661">
    <property type="protein sequence ID" value="MTI28339.1"/>
    <property type="molecule type" value="Genomic_DNA"/>
</dbReference>
<name>A0ABW9RYI7_9BACT</name>
<evidence type="ECO:0000313" key="12">
    <source>
        <dbReference type="EMBL" id="MTI28339.1"/>
    </source>
</evidence>
<protein>
    <submittedName>
        <fullName evidence="12">Ligase-associated DNA damage response DEXH box helicase</fullName>
    </submittedName>
</protein>
<dbReference type="SMART" id="SM00487">
    <property type="entry name" value="DEXDc"/>
    <property type="match status" value="1"/>
</dbReference>
<dbReference type="InterPro" id="IPR011545">
    <property type="entry name" value="DEAD/DEAH_box_helicase_dom"/>
</dbReference>
<dbReference type="InterPro" id="IPR001650">
    <property type="entry name" value="Helicase_C-like"/>
</dbReference>
<gene>
    <name evidence="12" type="ORF">E1163_25505</name>
</gene>
<dbReference type="PANTHER" id="PTHR47962">
    <property type="entry name" value="ATP-DEPENDENT HELICASE LHR-RELATED-RELATED"/>
    <property type="match status" value="1"/>
</dbReference>
<sequence>MTDPELLTLAHNWFTEKGWKPFAFQEEAWQAYLHGYHGLVNAPTGSGKTYSLVMPVLLEYIREQQETGISPGSKAKGLRAIWITPIKALAKEISNSAQRAVQGLDVDWQVKLRTGDTSPSEREKMKRNPPEFMITTPESLQLMLAQKGYEKFFKNLKTVVCDEWHELMGSKRGVQMELALSRLKTICPNLRVWGISATIGNMDEALQALLGSSLQKGKYRVIKSDIKKAIEVESVLPDDVEQLPWAGHLGTKLIDKVIPIIQKSKSTLIFTNTRSFAEIWYQKLLERSPDLAGIMAMHHGSISRELRDWVEEALHTEQLKAVVCTSSLDLGVDFRPVETIIQIGSPKGVARFMQRAGRSGHQPGALSKIYFVPTHSLELIEAAALRDAIANGVVEDRVPYIRSFDVLIQYLVTLAVSDGFRPDEIFQEVKGTFCYSSITEEEWRWLLDFITTGGAALTAYDEYRKVEVENGVYKVTNRRIAMRHRLSIGTIVSDSSLQVKYVSGKYIGTIEEWFIARLNPGDVFWFAGRNLELVRIKDMTVQVRKTKKKAKVVPSWQGGRMPLSSQMSVVLRKKLHEITIKDFDHDVELRFLQPLMDLQKKRSHLPTKNEFLVEYFKSTEGFHVLMYPFEGRAVHEGMAALLAYRIAKIIPITFSIAMNDYGFELLSDQEIPLYEAIETDVLSADNLWQDIQASINSVEMARRRFRDIASISGLVFKGYPGQQVKERHLQSSSQLFFDVFNDYESHNLLLLQAYEEVMEFQLEEARMRNALQRINKQKIIITEPDKPTPLAFPIMVDRLSREKLSSEKLEDRVRRMQLQFDQ</sequence>
<dbReference type="CDD" id="cd17922">
    <property type="entry name" value="DEXHc_LHR-like"/>
    <property type="match status" value="1"/>
</dbReference>
<dbReference type="Proteomes" id="UP000798808">
    <property type="component" value="Unassembled WGS sequence"/>
</dbReference>
<dbReference type="Pfam" id="PF08494">
    <property type="entry name" value="DEAD_assoc"/>
    <property type="match status" value="1"/>
</dbReference>
<keyword evidence="4" id="KW-0347">Helicase</keyword>
<dbReference type="InterPro" id="IPR045628">
    <property type="entry name" value="Lhr_WH_dom"/>
</dbReference>
<evidence type="ECO:0000259" key="10">
    <source>
        <dbReference type="PROSITE" id="PS51192"/>
    </source>
</evidence>
<dbReference type="Pfam" id="PF19306">
    <property type="entry name" value="WHD_Lhr"/>
    <property type="match status" value="1"/>
</dbReference>
<evidence type="ECO:0000256" key="4">
    <source>
        <dbReference type="ARBA" id="ARBA00022806"/>
    </source>
</evidence>
<dbReference type="SMART" id="SM00490">
    <property type="entry name" value="HELICc"/>
    <property type="match status" value="1"/>
</dbReference>